<evidence type="ECO:0000256" key="4">
    <source>
        <dbReference type="ARBA" id="ARBA00022801"/>
    </source>
</evidence>
<dbReference type="SMART" id="SM00732">
    <property type="entry name" value="YqgFc"/>
    <property type="match status" value="1"/>
</dbReference>
<keyword evidence="8" id="KW-1185">Reference proteome</keyword>
<dbReference type="HAMAP" id="MF_00651">
    <property type="entry name" value="Nuclease_YqgF"/>
    <property type="match status" value="1"/>
</dbReference>
<dbReference type="Gene3D" id="3.30.420.140">
    <property type="entry name" value="YqgF/RNase H-like domain"/>
    <property type="match status" value="1"/>
</dbReference>
<gene>
    <name evidence="7" type="ORF">EFBL_1940</name>
</gene>
<keyword evidence="2 5" id="KW-0690">Ribosome biogenesis</keyword>
<keyword evidence="3 5" id="KW-0540">Nuclease</keyword>
<evidence type="ECO:0000256" key="5">
    <source>
        <dbReference type="HAMAP-Rule" id="MF_00651"/>
    </source>
</evidence>
<evidence type="ECO:0000313" key="8">
    <source>
        <dbReference type="Proteomes" id="UP000217785"/>
    </source>
</evidence>
<evidence type="ECO:0000256" key="2">
    <source>
        <dbReference type="ARBA" id="ARBA00022517"/>
    </source>
</evidence>
<dbReference type="InterPro" id="IPR037027">
    <property type="entry name" value="YqgF/RNaseH-like_dom_sf"/>
</dbReference>
<dbReference type="SUPFAM" id="SSF53098">
    <property type="entry name" value="Ribonuclease H-like"/>
    <property type="match status" value="1"/>
</dbReference>
<feature type="domain" description="YqgF/RNase H-like" evidence="6">
    <location>
        <begin position="3"/>
        <end position="103"/>
    </location>
</feature>
<evidence type="ECO:0000256" key="1">
    <source>
        <dbReference type="ARBA" id="ARBA00022490"/>
    </source>
</evidence>
<organism evidence="7 8">
    <name type="scientific">Effusibacillus lacus</name>
    <dbReference type="NCBI Taxonomy" id="1348429"/>
    <lineage>
        <taxon>Bacteria</taxon>
        <taxon>Bacillati</taxon>
        <taxon>Bacillota</taxon>
        <taxon>Bacilli</taxon>
        <taxon>Bacillales</taxon>
        <taxon>Alicyclobacillaceae</taxon>
        <taxon>Effusibacillus</taxon>
    </lineage>
</organism>
<dbReference type="InterPro" id="IPR012337">
    <property type="entry name" value="RNaseH-like_sf"/>
</dbReference>
<dbReference type="RefSeq" id="WP_096182038.1">
    <property type="nucleotide sequence ID" value="NZ_BDUF01000056.1"/>
</dbReference>
<comment type="function">
    <text evidence="5">Could be a nuclease involved in processing of the 5'-end of pre-16S rRNA.</text>
</comment>
<proteinExistence type="inferred from homology"/>
<evidence type="ECO:0000256" key="3">
    <source>
        <dbReference type="ARBA" id="ARBA00022722"/>
    </source>
</evidence>
<dbReference type="AlphaFoldDB" id="A0A292YPJ8"/>
<accession>A0A292YPJ8</accession>
<dbReference type="GO" id="GO:0000967">
    <property type="term" value="P:rRNA 5'-end processing"/>
    <property type="evidence" value="ECO:0007669"/>
    <property type="project" value="UniProtKB-UniRule"/>
</dbReference>
<name>A0A292YPJ8_9BACL</name>
<sequence>MIGRIMGVDLGDVRIGVAVSDPLGMSAQGIEVIRRKSEAEDIKRIGELLHQYEVQKIVLGFPKNMNGTIGPRGEMTQQFATLLKDTFQLPVVLWDERLSTMAAERMLIEADVRRDKRKQVVDKMAAAIILQNYLDSL</sequence>
<comment type="similarity">
    <text evidence="5">Belongs to the YqgF HJR family.</text>
</comment>
<dbReference type="GO" id="GO:0005829">
    <property type="term" value="C:cytosol"/>
    <property type="evidence" value="ECO:0007669"/>
    <property type="project" value="TreeGrafter"/>
</dbReference>
<evidence type="ECO:0000259" key="6">
    <source>
        <dbReference type="SMART" id="SM00732"/>
    </source>
</evidence>
<dbReference type="PANTHER" id="PTHR33317">
    <property type="entry name" value="POLYNUCLEOTIDYL TRANSFERASE, RIBONUCLEASE H-LIKE SUPERFAMILY PROTEIN"/>
    <property type="match status" value="1"/>
</dbReference>
<dbReference type="Pfam" id="PF03652">
    <property type="entry name" value="RuvX"/>
    <property type="match status" value="1"/>
</dbReference>
<keyword evidence="1 5" id="KW-0963">Cytoplasm</keyword>
<dbReference type="NCBIfam" id="TIGR00250">
    <property type="entry name" value="RNAse_H_YqgF"/>
    <property type="match status" value="1"/>
</dbReference>
<keyword evidence="4 5" id="KW-0378">Hydrolase</keyword>
<dbReference type="InterPro" id="IPR005227">
    <property type="entry name" value="YqgF"/>
</dbReference>
<comment type="caution">
    <text evidence="7">The sequence shown here is derived from an EMBL/GenBank/DDBJ whole genome shotgun (WGS) entry which is preliminary data.</text>
</comment>
<dbReference type="GO" id="GO:0004518">
    <property type="term" value="F:nuclease activity"/>
    <property type="evidence" value="ECO:0007669"/>
    <property type="project" value="UniProtKB-KW"/>
</dbReference>
<dbReference type="InterPro" id="IPR006641">
    <property type="entry name" value="YqgF/RNaseH-like_dom"/>
</dbReference>
<dbReference type="OrthoDB" id="9796140at2"/>
<comment type="subcellular location">
    <subcellularLocation>
        <location evidence="5">Cytoplasm</location>
    </subcellularLocation>
</comment>
<dbReference type="GO" id="GO:0016788">
    <property type="term" value="F:hydrolase activity, acting on ester bonds"/>
    <property type="evidence" value="ECO:0007669"/>
    <property type="project" value="UniProtKB-UniRule"/>
</dbReference>
<evidence type="ECO:0000313" key="7">
    <source>
        <dbReference type="EMBL" id="GAX90314.1"/>
    </source>
</evidence>
<protein>
    <recommendedName>
        <fullName evidence="5">Putative pre-16S rRNA nuclease</fullName>
        <ecNumber evidence="5">3.1.-.-</ecNumber>
    </recommendedName>
</protein>
<reference evidence="8" key="1">
    <citation type="submission" date="2017-07" db="EMBL/GenBank/DDBJ databases">
        <title>Draft genome sequence of Effusibacillus lacus strain skLN1.</title>
        <authorList>
            <person name="Watanabe M."/>
            <person name="Kojima H."/>
            <person name="Fukui M."/>
        </authorList>
    </citation>
    <scope>NUCLEOTIDE SEQUENCE [LARGE SCALE GENOMIC DNA]</scope>
    <source>
        <strain evidence="8">skLN1</strain>
    </source>
</reference>
<dbReference type="PANTHER" id="PTHR33317:SF4">
    <property type="entry name" value="POLYNUCLEOTIDYL TRANSFERASE, RIBONUCLEASE H-LIKE SUPERFAMILY PROTEIN"/>
    <property type="match status" value="1"/>
</dbReference>
<dbReference type="EMBL" id="BDUF01000056">
    <property type="protein sequence ID" value="GAX90314.1"/>
    <property type="molecule type" value="Genomic_DNA"/>
</dbReference>
<dbReference type="CDD" id="cd16964">
    <property type="entry name" value="YqgF"/>
    <property type="match status" value="1"/>
</dbReference>
<dbReference type="Proteomes" id="UP000217785">
    <property type="component" value="Unassembled WGS sequence"/>
</dbReference>
<dbReference type="EC" id="3.1.-.-" evidence="5"/>